<feature type="non-terminal residue" evidence="2">
    <location>
        <position position="1"/>
    </location>
</feature>
<sequence length="274" mass="28971">RPPPGPQHPHMPPEYHHYPLLPHRPYDLPASGSSLLAVNESDASRDEITKCQTSGLPRSPYSTQLDLGGNSWEGPVEVGGVSPLSLSDPPRHPYLPPAIFSSFLQHDHTATSSQPYGVKIHMKVHVREDASGVGAPSALGPGGGGSGLPSLYPDLGGHYSDPQGLGGPHNDPHTDLDQSTENNPPDNDSDNECSSEIADMEYEARLQQESGSGGPGRTPPTSNPSSVGIREHKTPSPQSPTGAVSRSHTSPPDDQSCSAMSLKESYHIGSNIKK</sequence>
<name>A0AAW0XZ12_CHEQU</name>
<feature type="compositionally biased region" description="Pro residues" evidence="1">
    <location>
        <begin position="1"/>
        <end position="10"/>
    </location>
</feature>
<proteinExistence type="predicted"/>
<protein>
    <submittedName>
        <fullName evidence="2">Uncharacterized protein</fullName>
    </submittedName>
</protein>
<feature type="compositionally biased region" description="Low complexity" evidence="1">
    <location>
        <begin position="148"/>
        <end position="157"/>
    </location>
</feature>
<organism evidence="2 3">
    <name type="scientific">Cherax quadricarinatus</name>
    <name type="common">Australian red claw crayfish</name>
    <dbReference type="NCBI Taxonomy" id="27406"/>
    <lineage>
        <taxon>Eukaryota</taxon>
        <taxon>Metazoa</taxon>
        <taxon>Ecdysozoa</taxon>
        <taxon>Arthropoda</taxon>
        <taxon>Crustacea</taxon>
        <taxon>Multicrustacea</taxon>
        <taxon>Malacostraca</taxon>
        <taxon>Eumalacostraca</taxon>
        <taxon>Eucarida</taxon>
        <taxon>Decapoda</taxon>
        <taxon>Pleocyemata</taxon>
        <taxon>Astacidea</taxon>
        <taxon>Parastacoidea</taxon>
        <taxon>Parastacidae</taxon>
        <taxon>Cherax</taxon>
    </lineage>
</organism>
<feature type="compositionally biased region" description="Polar residues" evidence="1">
    <location>
        <begin position="50"/>
        <end position="65"/>
    </location>
</feature>
<feature type="region of interest" description="Disordered" evidence="1">
    <location>
        <begin position="1"/>
        <end position="23"/>
    </location>
</feature>
<feature type="region of interest" description="Disordered" evidence="1">
    <location>
        <begin position="39"/>
        <end position="70"/>
    </location>
</feature>
<feature type="compositionally biased region" description="Acidic residues" evidence="1">
    <location>
        <begin position="187"/>
        <end position="201"/>
    </location>
</feature>
<feature type="compositionally biased region" description="Polar residues" evidence="1">
    <location>
        <begin position="235"/>
        <end position="259"/>
    </location>
</feature>
<dbReference type="Proteomes" id="UP001445076">
    <property type="component" value="Unassembled WGS sequence"/>
</dbReference>
<evidence type="ECO:0000313" key="2">
    <source>
        <dbReference type="EMBL" id="KAK8749047.1"/>
    </source>
</evidence>
<keyword evidence="3" id="KW-1185">Reference proteome</keyword>
<dbReference type="AlphaFoldDB" id="A0AAW0XZ12"/>
<comment type="caution">
    <text evidence="2">The sequence shown here is derived from an EMBL/GenBank/DDBJ whole genome shotgun (WGS) entry which is preliminary data.</text>
</comment>
<dbReference type="EMBL" id="JARKIK010000010">
    <property type="protein sequence ID" value="KAK8749047.1"/>
    <property type="molecule type" value="Genomic_DNA"/>
</dbReference>
<evidence type="ECO:0000313" key="3">
    <source>
        <dbReference type="Proteomes" id="UP001445076"/>
    </source>
</evidence>
<reference evidence="2 3" key="1">
    <citation type="journal article" date="2024" name="BMC Genomics">
        <title>Genome assembly of redclaw crayfish (Cherax quadricarinatus) provides insights into its immune adaptation and hypoxia tolerance.</title>
        <authorList>
            <person name="Liu Z."/>
            <person name="Zheng J."/>
            <person name="Li H."/>
            <person name="Fang K."/>
            <person name="Wang S."/>
            <person name="He J."/>
            <person name="Zhou D."/>
            <person name="Weng S."/>
            <person name="Chi M."/>
            <person name="Gu Z."/>
            <person name="He J."/>
            <person name="Li F."/>
            <person name="Wang M."/>
        </authorList>
    </citation>
    <scope>NUCLEOTIDE SEQUENCE [LARGE SCALE GENOMIC DNA]</scope>
    <source>
        <strain evidence="2">ZL_2023a</strain>
    </source>
</reference>
<evidence type="ECO:0000256" key="1">
    <source>
        <dbReference type="SAM" id="MobiDB-lite"/>
    </source>
</evidence>
<gene>
    <name evidence="2" type="ORF">OTU49_015657</name>
</gene>
<feature type="region of interest" description="Disordered" evidence="1">
    <location>
        <begin position="132"/>
        <end position="274"/>
    </location>
</feature>
<accession>A0AAW0XZ12</accession>